<dbReference type="PANTHER" id="PTHR10773:SF19">
    <property type="match status" value="1"/>
</dbReference>
<organism evidence="3 4">
    <name type="scientific">Parnassius mnemosyne</name>
    <name type="common">clouded apollo</name>
    <dbReference type="NCBI Taxonomy" id="213953"/>
    <lineage>
        <taxon>Eukaryota</taxon>
        <taxon>Metazoa</taxon>
        <taxon>Ecdysozoa</taxon>
        <taxon>Arthropoda</taxon>
        <taxon>Hexapoda</taxon>
        <taxon>Insecta</taxon>
        <taxon>Pterygota</taxon>
        <taxon>Neoptera</taxon>
        <taxon>Endopterygota</taxon>
        <taxon>Lepidoptera</taxon>
        <taxon>Glossata</taxon>
        <taxon>Ditrysia</taxon>
        <taxon>Papilionoidea</taxon>
        <taxon>Papilionidae</taxon>
        <taxon>Parnassiinae</taxon>
        <taxon>Parnassini</taxon>
        <taxon>Parnassius</taxon>
        <taxon>Driopa</taxon>
    </lineage>
</organism>
<gene>
    <name evidence="3" type="ORF">PARMNEM_LOCUS9216</name>
</gene>
<dbReference type="Pfam" id="PF25273">
    <property type="entry name" value="DUF7869"/>
    <property type="match status" value="1"/>
</dbReference>
<feature type="region of interest" description="Disordered" evidence="1">
    <location>
        <begin position="138"/>
        <end position="179"/>
    </location>
</feature>
<name>A0AAV1KZZ0_9NEOP</name>
<keyword evidence="4" id="KW-1185">Reference proteome</keyword>
<dbReference type="AlphaFoldDB" id="A0AAV1KZZ0"/>
<proteinExistence type="predicted"/>
<comment type="caution">
    <text evidence="3">The sequence shown here is derived from an EMBL/GenBank/DDBJ whole genome shotgun (WGS) entry which is preliminary data.</text>
</comment>
<dbReference type="EMBL" id="CAVLGL010000082">
    <property type="protein sequence ID" value="CAK1588598.1"/>
    <property type="molecule type" value="Genomic_DNA"/>
</dbReference>
<feature type="domain" description="DUF7869" evidence="2">
    <location>
        <begin position="575"/>
        <end position="737"/>
    </location>
</feature>
<reference evidence="3 4" key="1">
    <citation type="submission" date="2023-11" db="EMBL/GenBank/DDBJ databases">
        <authorList>
            <person name="Hedman E."/>
            <person name="Englund M."/>
            <person name="Stromberg M."/>
            <person name="Nyberg Akerstrom W."/>
            <person name="Nylinder S."/>
            <person name="Jareborg N."/>
            <person name="Kallberg Y."/>
            <person name="Kronander E."/>
        </authorList>
    </citation>
    <scope>NUCLEOTIDE SEQUENCE [LARGE SCALE GENOMIC DNA]</scope>
</reference>
<evidence type="ECO:0000256" key="1">
    <source>
        <dbReference type="SAM" id="MobiDB-lite"/>
    </source>
</evidence>
<dbReference type="Proteomes" id="UP001314205">
    <property type="component" value="Unassembled WGS sequence"/>
</dbReference>
<sequence length="882" mass="101623">MSSQKDFVHLETEGIELPNETGVLGLQISEEDDYLLSQAYDYFIQQPLNNPVEIISKKEECLNIVLNEPETKGKKYKKSNRNNLGDNNILLLSEECKISETNTIYHCQPGTSKQMQPETMDDSFKSAVISAETLNSREIEKREGSGEFDIESLYGGDFSDNDPTYHPENQQAPPSDSDDSELINLEELLNPDLVYTAEKNKNIQRRKCIHMLFGNKSESRQIAELVMFDIFEHSWKILKPQSRWRQLDPASWKVNVAKKRRAEGLSYVTGKKVRNPKVPTIVDCSKCKYQCSNNFTESVRQTLCRLYWSLDFVGRKAFLLKHVSVMPTKRLLKDRKRITERSFTKKCFFVVEGQQKYVCSRFFCSTLSISPFTVNNAIKRTDPFGCYLEDKDPRGRQEAPNKTPPEKIEEIKSHIASFPTMESHYTRKQSTRKYLSAGFSLAKMYSLYVNQCEERNTKPVSEITYRRIFSREFNLSFFVPKKDQCLLCTKYNRANADEKTNLAQNYEDHIKRKQACNTEKAKDKERAEKELNFLSATFDLQAILQIPSTKVGLLYYTRKLTVYNLTLYESALPNEAYCFVWTEVHGKKGSSEVGTILAHYLTNCIPENVTEVSLFSDTCGGQNRNQFIAALLLWVINQSKQLQIIEHKFLESGHSYMEADSMHSSIESAKKHRDVYCLSDWINIFKDARSKGTYKKGTKKVKKNKYNVKQFTYSEFKDLKQLASTIILNKTTNTEGQRIQWLKIKRMKYIKGDRNIHYNYDMSTSFKTMNVTCSGAQPNTSATTVSESHGYATRRKSEHQDVCEPATSSTSCEFIFPSLHQLYNKPLPITVAKKKDLLNLCEKGVIPEEYHGWFQSLATDNRTIDRLPEAAISEESDLSDNE</sequence>
<dbReference type="PANTHER" id="PTHR10773">
    <property type="entry name" value="DNA-DIRECTED RNA POLYMERASES I, II, AND III SUBUNIT RPABC2"/>
    <property type="match status" value="1"/>
</dbReference>
<dbReference type="InterPro" id="IPR057191">
    <property type="entry name" value="DUF7869"/>
</dbReference>
<evidence type="ECO:0000259" key="2">
    <source>
        <dbReference type="Pfam" id="PF25273"/>
    </source>
</evidence>
<evidence type="ECO:0000313" key="3">
    <source>
        <dbReference type="EMBL" id="CAK1588598.1"/>
    </source>
</evidence>
<protein>
    <recommendedName>
        <fullName evidence="2">DUF7869 domain-containing protein</fullName>
    </recommendedName>
</protein>
<evidence type="ECO:0000313" key="4">
    <source>
        <dbReference type="Proteomes" id="UP001314205"/>
    </source>
</evidence>
<accession>A0AAV1KZZ0</accession>